<evidence type="ECO:0000313" key="4">
    <source>
        <dbReference type="EMBL" id="VDK21247.1"/>
    </source>
</evidence>
<evidence type="ECO:0000313" key="5">
    <source>
        <dbReference type="Proteomes" id="UP000267096"/>
    </source>
</evidence>
<protein>
    <submittedName>
        <fullName evidence="6">IBB domain-containing protein</fullName>
    </submittedName>
</protein>
<organism evidence="6">
    <name type="scientific">Anisakis simplex</name>
    <name type="common">Herring worm</name>
    <dbReference type="NCBI Taxonomy" id="6269"/>
    <lineage>
        <taxon>Eukaryota</taxon>
        <taxon>Metazoa</taxon>
        <taxon>Ecdysozoa</taxon>
        <taxon>Nematoda</taxon>
        <taxon>Chromadorea</taxon>
        <taxon>Rhabditida</taxon>
        <taxon>Spirurina</taxon>
        <taxon>Ascaridomorpha</taxon>
        <taxon>Ascaridoidea</taxon>
        <taxon>Anisakidae</taxon>
        <taxon>Anisakis</taxon>
        <taxon>Anisakis simplex complex</taxon>
    </lineage>
</organism>
<name>A0A0M3J6Z5_ANISI</name>
<sequence>MFASPVDALSPGGSREAMYKNKGMTSVEMRKRRETNTAQLRKQKRDNEISKRRNIDENADSSACEEDESMVKNSSIKILFLLLSFESIKFVIVSFESIKSIKLLHCESHLNPLEVRTILEASSK</sequence>
<reference evidence="4 5" key="2">
    <citation type="submission" date="2018-11" db="EMBL/GenBank/DDBJ databases">
        <authorList>
            <consortium name="Pathogen Informatics"/>
        </authorList>
    </citation>
    <scope>NUCLEOTIDE SEQUENCE [LARGE SCALE GENOMIC DNA]</scope>
</reference>
<dbReference type="AlphaFoldDB" id="A0A0M3J6Z5"/>
<evidence type="ECO:0000256" key="2">
    <source>
        <dbReference type="SAM" id="MobiDB-lite"/>
    </source>
</evidence>
<dbReference type="EMBL" id="UYRR01004737">
    <property type="protein sequence ID" value="VDK21247.1"/>
    <property type="molecule type" value="Genomic_DNA"/>
</dbReference>
<dbReference type="Proteomes" id="UP000267096">
    <property type="component" value="Unassembled WGS sequence"/>
</dbReference>
<dbReference type="GO" id="GO:0006606">
    <property type="term" value="P:protein import into nucleus"/>
    <property type="evidence" value="ECO:0007669"/>
    <property type="project" value="InterPro"/>
</dbReference>
<gene>
    <name evidence="4" type="ORF">ASIM_LOCUS3175</name>
</gene>
<dbReference type="PROSITE" id="PS51214">
    <property type="entry name" value="IBB"/>
    <property type="match status" value="1"/>
</dbReference>
<feature type="compositionally biased region" description="Acidic residues" evidence="2">
    <location>
        <begin position="57"/>
        <end position="68"/>
    </location>
</feature>
<dbReference type="SUPFAM" id="SSF48371">
    <property type="entry name" value="ARM repeat"/>
    <property type="match status" value="1"/>
</dbReference>
<accession>A0A0M3J6Z5</accession>
<dbReference type="InterPro" id="IPR036975">
    <property type="entry name" value="Importin-a_IBB_sf"/>
</dbReference>
<dbReference type="Pfam" id="PF01749">
    <property type="entry name" value="IBB"/>
    <property type="match status" value="1"/>
</dbReference>
<dbReference type="WBParaSite" id="ASIM_0000333601-mRNA-1">
    <property type="protein sequence ID" value="ASIM_0000333601-mRNA-1"/>
    <property type="gene ID" value="ASIM_0000333601"/>
</dbReference>
<dbReference type="OrthoDB" id="5823958at2759"/>
<feature type="region of interest" description="Disordered" evidence="2">
    <location>
        <begin position="1"/>
        <end position="71"/>
    </location>
</feature>
<reference evidence="6" key="1">
    <citation type="submission" date="2017-02" db="UniProtKB">
        <authorList>
            <consortium name="WormBaseParasite"/>
        </authorList>
    </citation>
    <scope>IDENTIFICATION</scope>
</reference>
<evidence type="ECO:0000259" key="3">
    <source>
        <dbReference type="PROSITE" id="PS51214"/>
    </source>
</evidence>
<keyword evidence="1" id="KW-0813">Transport</keyword>
<keyword evidence="5" id="KW-1185">Reference proteome</keyword>
<proteinExistence type="predicted"/>
<feature type="compositionally biased region" description="Basic and acidic residues" evidence="2">
    <location>
        <begin position="45"/>
        <end position="56"/>
    </location>
</feature>
<evidence type="ECO:0000313" key="6">
    <source>
        <dbReference type="WBParaSite" id="ASIM_0000333601-mRNA-1"/>
    </source>
</evidence>
<dbReference type="Gene3D" id="1.20.5.690">
    <property type="entry name" value="Importin-alpha, importin-beta-binding domain"/>
    <property type="match status" value="1"/>
</dbReference>
<feature type="domain" description="IBB" evidence="3">
    <location>
        <begin position="1"/>
        <end position="62"/>
    </location>
</feature>
<dbReference type="InterPro" id="IPR016024">
    <property type="entry name" value="ARM-type_fold"/>
</dbReference>
<evidence type="ECO:0000256" key="1">
    <source>
        <dbReference type="PROSITE-ProRule" id="PRU00561"/>
    </source>
</evidence>
<dbReference type="InterPro" id="IPR002652">
    <property type="entry name" value="Importin-a_IBB"/>
</dbReference>
<dbReference type="GO" id="GO:0061608">
    <property type="term" value="F:nuclear import signal receptor activity"/>
    <property type="evidence" value="ECO:0007669"/>
    <property type="project" value="InterPro"/>
</dbReference>